<keyword evidence="2" id="KW-1185">Reference proteome</keyword>
<dbReference type="EMBL" id="CAIX01000103">
    <property type="protein sequence ID" value="CCI45632.1"/>
    <property type="molecule type" value="Genomic_DNA"/>
</dbReference>
<accession>A0A024GH09</accession>
<proteinExistence type="predicted"/>
<dbReference type="AlphaFoldDB" id="A0A024GH09"/>
<evidence type="ECO:0000313" key="1">
    <source>
        <dbReference type="EMBL" id="CCI45632.1"/>
    </source>
</evidence>
<dbReference type="InParanoid" id="A0A024GH09"/>
<evidence type="ECO:0000313" key="2">
    <source>
        <dbReference type="Proteomes" id="UP000053237"/>
    </source>
</evidence>
<gene>
    <name evidence="1" type="ORF">BN9_065290</name>
</gene>
<reference evidence="1 2" key="1">
    <citation type="submission" date="2012-05" db="EMBL/GenBank/DDBJ databases">
        <title>Recombination and specialization in a pathogen metapopulation.</title>
        <authorList>
            <person name="Gardiner A."/>
            <person name="Kemen E."/>
            <person name="Schultz-Larsen T."/>
            <person name="MacLean D."/>
            <person name="Van Oosterhout C."/>
            <person name="Jones J.D.G."/>
        </authorList>
    </citation>
    <scope>NUCLEOTIDE SEQUENCE [LARGE SCALE GENOMIC DNA]</scope>
    <source>
        <strain evidence="1 2">Ac Nc2</strain>
    </source>
</reference>
<dbReference type="Proteomes" id="UP000053237">
    <property type="component" value="Unassembled WGS sequence"/>
</dbReference>
<organism evidence="1 2">
    <name type="scientific">Albugo candida</name>
    <dbReference type="NCBI Taxonomy" id="65357"/>
    <lineage>
        <taxon>Eukaryota</taxon>
        <taxon>Sar</taxon>
        <taxon>Stramenopiles</taxon>
        <taxon>Oomycota</taxon>
        <taxon>Peronosporomycetes</taxon>
        <taxon>Albuginales</taxon>
        <taxon>Albuginaceae</taxon>
        <taxon>Albugo</taxon>
    </lineage>
</organism>
<sequence length="121" mass="13550">MWLSSSRLQAITVDISDLTFLIKAEPLESFLLFGLNFSSRPIHSLSIAHPVTNVNALETTINHARLLLLPTADFDKLHTRHAEARNSTLRNCLDISFTLQVGVKSSADEDEFKLISRNLAF</sequence>
<comment type="caution">
    <text evidence="1">The sequence shown here is derived from an EMBL/GenBank/DDBJ whole genome shotgun (WGS) entry which is preliminary data.</text>
</comment>
<protein>
    <submittedName>
        <fullName evidence="1">Uncharacterized protein</fullName>
    </submittedName>
</protein>
<name>A0A024GH09_9STRA</name>